<gene>
    <name evidence="2" type="primary">Acey_s0035.g3081</name>
    <name evidence="2" type="ORF">Y032_0035g3081</name>
</gene>
<keyword evidence="1" id="KW-0472">Membrane</keyword>
<accession>A0A016UKS8</accession>
<comment type="caution">
    <text evidence="2">The sequence shown here is derived from an EMBL/GenBank/DDBJ whole genome shotgun (WGS) entry which is preliminary data.</text>
</comment>
<protein>
    <submittedName>
        <fullName evidence="2">Uncharacterized protein</fullName>
    </submittedName>
</protein>
<keyword evidence="3" id="KW-1185">Reference proteome</keyword>
<reference evidence="3" key="1">
    <citation type="journal article" date="2015" name="Nat. Genet.">
        <title>The genome and transcriptome of the zoonotic hookworm Ancylostoma ceylanicum identify infection-specific gene families.</title>
        <authorList>
            <person name="Schwarz E.M."/>
            <person name="Hu Y."/>
            <person name="Antoshechkin I."/>
            <person name="Miller M.M."/>
            <person name="Sternberg P.W."/>
            <person name="Aroian R.V."/>
        </authorList>
    </citation>
    <scope>NUCLEOTIDE SEQUENCE</scope>
    <source>
        <strain evidence="3">HY135</strain>
    </source>
</reference>
<sequence length="77" mass="8809">MISMYKSCNGNVSDDQGSPQLDSLIDLLRGKTYVYLVFVVCQVSAWLVIFTIGEQVQVSRNNTLMHRMHPTKNNFKK</sequence>
<dbReference type="Proteomes" id="UP000024635">
    <property type="component" value="Unassembled WGS sequence"/>
</dbReference>
<dbReference type="AlphaFoldDB" id="A0A016UKS8"/>
<keyword evidence="1" id="KW-0812">Transmembrane</keyword>
<name>A0A016UKS8_9BILA</name>
<evidence type="ECO:0000313" key="2">
    <source>
        <dbReference type="EMBL" id="EYC15984.1"/>
    </source>
</evidence>
<evidence type="ECO:0000313" key="3">
    <source>
        <dbReference type="Proteomes" id="UP000024635"/>
    </source>
</evidence>
<proteinExistence type="predicted"/>
<dbReference type="EMBL" id="JARK01001371">
    <property type="protein sequence ID" value="EYC15984.1"/>
    <property type="molecule type" value="Genomic_DNA"/>
</dbReference>
<organism evidence="2 3">
    <name type="scientific">Ancylostoma ceylanicum</name>
    <dbReference type="NCBI Taxonomy" id="53326"/>
    <lineage>
        <taxon>Eukaryota</taxon>
        <taxon>Metazoa</taxon>
        <taxon>Ecdysozoa</taxon>
        <taxon>Nematoda</taxon>
        <taxon>Chromadorea</taxon>
        <taxon>Rhabditida</taxon>
        <taxon>Rhabditina</taxon>
        <taxon>Rhabditomorpha</taxon>
        <taxon>Strongyloidea</taxon>
        <taxon>Ancylostomatidae</taxon>
        <taxon>Ancylostomatinae</taxon>
        <taxon>Ancylostoma</taxon>
    </lineage>
</organism>
<keyword evidence="1" id="KW-1133">Transmembrane helix</keyword>
<feature type="transmembrane region" description="Helical" evidence="1">
    <location>
        <begin position="33"/>
        <end position="52"/>
    </location>
</feature>
<evidence type="ECO:0000256" key="1">
    <source>
        <dbReference type="SAM" id="Phobius"/>
    </source>
</evidence>